<protein>
    <submittedName>
        <fullName evidence="2">Uncharacterized protein</fullName>
    </submittedName>
</protein>
<evidence type="ECO:0000313" key="2">
    <source>
        <dbReference type="EMBL" id="KAI5958229.1"/>
    </source>
</evidence>
<feature type="compositionally biased region" description="Low complexity" evidence="1">
    <location>
        <begin position="614"/>
        <end position="629"/>
    </location>
</feature>
<feature type="compositionally biased region" description="Basic and acidic residues" evidence="1">
    <location>
        <begin position="286"/>
        <end position="295"/>
    </location>
</feature>
<dbReference type="Proteomes" id="UP001204833">
    <property type="component" value="Unassembled WGS sequence"/>
</dbReference>
<sequence>MSHEFLRSSPAKDDSFSDSKSNRASSIVKTPATNKVTSTPFKKSLLSSARKTFPPQSQSQQQAPSLSIPPSASRLTNQLTSLTGWTPLISKTYSNEHIISFNSTPNKLFISSSLSQGQIQPQQLLNQPLSQLHMQQPPQPPQPDTQGANTSTTFAPTYNASEYEFQNFGLTPFINHNFNFNFMSAGNSINQVNNSVTPFNEKIFQQNCEFFIDSPLRSRLGDNTDGGNTSFNFENFSITPSKFSLNTVASSKKVLQDPMKSATKRSINLVDTPPRAPHKLSIITRTENEKEEGKRIIKKAVSPLDDKDTEDEQDNEDGDEEGEDGAEDEEANDDKPDAKSPTVASRIKKESVKESKKETAVVNERVPPQTPSKLNLKNPSNEHQMKFNTPADKQTRPESPSTILVTSTERLSNISLDDVLDTTNKLTKHDENDEDEDEDEDEEEEEDDKENQPPPSPTPAKLSNQPKMGVFTEVKPKSVKKNIKSHHRSSASTNYTTTTTSFKSGYTLTTTSSGDSSSNSSQGKDAKQKKAENKARMQAGMNKFQIVLSDVNSMSRRKKKKPENNGNINSGRSANLKTEHKQPTLIPLHPPQLHPQSSTITDNHNVTISSSKDNQNNSSILSQNSMNSSHLNLTTDHSSFEIGGHGSGGYSSTPNSKMLLDKIFEKPSPNQSVLFFPTSQQMPPPVQQQQQVGVHTQFPQPIPMPPPPSAGSSANTGLVNGKVQASASVPPSSTSSQMNKGAGATFAQYPVMSMMSTPQHSHIYNMADMVPSGPQQQQQLHQAMSMSVPATGSTNLMQIPSPWNITFGTPSGFSTFFNNLPMTQSASVPAPTSNGVAMDLSVGTDVAAAGNRSSSASTTAAAIAAVAAASSNNEERPH</sequence>
<feature type="compositionally biased region" description="Polar residues" evidence="1">
    <location>
        <begin position="397"/>
        <end position="425"/>
    </location>
</feature>
<feature type="compositionally biased region" description="Polar residues" evidence="1">
    <location>
        <begin position="371"/>
        <end position="382"/>
    </location>
</feature>
<dbReference type="AlphaFoldDB" id="A0AAD5FYM0"/>
<feature type="compositionally biased region" description="Basic residues" evidence="1">
    <location>
        <begin position="477"/>
        <end position="489"/>
    </location>
</feature>
<evidence type="ECO:0000313" key="3">
    <source>
        <dbReference type="Proteomes" id="UP001204833"/>
    </source>
</evidence>
<comment type="caution">
    <text evidence="2">The sequence shown here is derived from an EMBL/GenBank/DDBJ whole genome shotgun (WGS) entry which is preliminary data.</text>
</comment>
<keyword evidence="3" id="KW-1185">Reference proteome</keyword>
<feature type="compositionally biased region" description="Polar residues" evidence="1">
    <location>
        <begin position="599"/>
        <end position="613"/>
    </location>
</feature>
<dbReference type="RefSeq" id="XP_051608820.1">
    <property type="nucleotide sequence ID" value="XM_051751913.1"/>
</dbReference>
<feature type="region of interest" description="Disordered" evidence="1">
    <location>
        <begin position="269"/>
        <end position="580"/>
    </location>
</feature>
<feature type="compositionally biased region" description="Acidic residues" evidence="1">
    <location>
        <begin position="432"/>
        <end position="449"/>
    </location>
</feature>
<feature type="compositionally biased region" description="Polar residues" evidence="1">
    <location>
        <begin position="22"/>
        <end position="50"/>
    </location>
</feature>
<organism evidence="2 3">
    <name type="scientific">Candida theae</name>
    <dbReference type="NCBI Taxonomy" id="1198502"/>
    <lineage>
        <taxon>Eukaryota</taxon>
        <taxon>Fungi</taxon>
        <taxon>Dikarya</taxon>
        <taxon>Ascomycota</taxon>
        <taxon>Saccharomycotina</taxon>
        <taxon>Pichiomycetes</taxon>
        <taxon>Debaryomycetaceae</taxon>
        <taxon>Candida/Lodderomyces clade</taxon>
        <taxon>Candida</taxon>
    </lineage>
</organism>
<gene>
    <name evidence="2" type="ORF">KGF57_002584</name>
</gene>
<feature type="compositionally biased region" description="Low complexity" evidence="1">
    <location>
        <begin position="490"/>
        <end position="523"/>
    </location>
</feature>
<dbReference type="EMBL" id="JAIHNG010000118">
    <property type="protein sequence ID" value="KAI5958229.1"/>
    <property type="molecule type" value="Genomic_DNA"/>
</dbReference>
<proteinExistence type="predicted"/>
<feature type="compositionally biased region" description="Basic and acidic residues" evidence="1">
    <location>
        <begin position="1"/>
        <end position="21"/>
    </location>
</feature>
<feature type="compositionally biased region" description="Acidic residues" evidence="1">
    <location>
        <begin position="307"/>
        <end position="332"/>
    </location>
</feature>
<evidence type="ECO:0000256" key="1">
    <source>
        <dbReference type="SAM" id="MobiDB-lite"/>
    </source>
</evidence>
<feature type="compositionally biased region" description="Low complexity" evidence="1">
    <location>
        <begin position="54"/>
        <end position="72"/>
    </location>
</feature>
<feature type="region of interest" description="Disordered" evidence="1">
    <location>
        <begin position="132"/>
        <end position="151"/>
    </location>
</feature>
<feature type="compositionally biased region" description="Polar residues" evidence="1">
    <location>
        <begin position="564"/>
        <end position="576"/>
    </location>
</feature>
<reference evidence="2 3" key="1">
    <citation type="journal article" date="2022" name="DNA Res.">
        <title>Genome analysis of five recently described species of the CUG-Ser clade uncovers Candida theae as a new hybrid lineage with pathogenic potential in the Candida parapsilosis species complex.</title>
        <authorList>
            <person name="Mixao V."/>
            <person name="Del Olmo V."/>
            <person name="Hegedusova E."/>
            <person name="Saus E."/>
            <person name="Pryszcz L."/>
            <person name="Cillingova A."/>
            <person name="Nosek J."/>
            <person name="Gabaldon T."/>
        </authorList>
    </citation>
    <scope>NUCLEOTIDE SEQUENCE [LARGE SCALE GENOMIC DNA]</scope>
    <source>
        <strain evidence="2 3">CBS 12239</strain>
    </source>
</reference>
<feature type="region of interest" description="Disordered" evidence="1">
    <location>
        <begin position="1"/>
        <end position="72"/>
    </location>
</feature>
<name>A0AAD5FYM0_9ASCO</name>
<feature type="compositionally biased region" description="Basic and acidic residues" evidence="1">
    <location>
        <begin position="524"/>
        <end position="535"/>
    </location>
</feature>
<dbReference type="GeneID" id="76150643"/>
<feature type="region of interest" description="Disordered" evidence="1">
    <location>
        <begin position="599"/>
        <end position="654"/>
    </location>
</feature>
<accession>A0AAD5FYM0</accession>
<feature type="compositionally biased region" description="Basic and acidic residues" evidence="1">
    <location>
        <begin position="347"/>
        <end position="359"/>
    </location>
</feature>